<dbReference type="RefSeq" id="WP_188777262.1">
    <property type="nucleotide sequence ID" value="NZ_BMKQ01000001.1"/>
</dbReference>
<evidence type="ECO:0000256" key="4">
    <source>
        <dbReference type="ARBA" id="ARBA00022692"/>
    </source>
</evidence>
<evidence type="ECO:0000259" key="10">
    <source>
        <dbReference type="SMART" id="SM00387"/>
    </source>
</evidence>
<feature type="domain" description="Histidine kinase/HSP90-like ATPase" evidence="10">
    <location>
        <begin position="423"/>
        <end position="514"/>
    </location>
</feature>
<dbReference type="Pfam" id="PF02518">
    <property type="entry name" value="HATPase_c"/>
    <property type="match status" value="1"/>
</dbReference>
<feature type="transmembrane region" description="Helical" evidence="9">
    <location>
        <begin position="99"/>
        <end position="118"/>
    </location>
</feature>
<evidence type="ECO:0000256" key="3">
    <source>
        <dbReference type="ARBA" id="ARBA00022679"/>
    </source>
</evidence>
<dbReference type="Gene3D" id="1.20.5.1930">
    <property type="match status" value="1"/>
</dbReference>
<reference evidence="11" key="2">
    <citation type="submission" date="2020-09" db="EMBL/GenBank/DDBJ databases">
        <authorList>
            <person name="Sun Q."/>
            <person name="Zhou Y."/>
        </authorList>
    </citation>
    <scope>NUCLEOTIDE SEQUENCE</scope>
    <source>
        <strain evidence="11">CGMCC 1.16067</strain>
    </source>
</reference>
<evidence type="ECO:0000313" key="11">
    <source>
        <dbReference type="EMBL" id="GGF31553.1"/>
    </source>
</evidence>
<keyword evidence="7" id="KW-0902">Two-component regulatory system</keyword>
<feature type="transmembrane region" description="Helical" evidence="9">
    <location>
        <begin position="36"/>
        <end position="53"/>
    </location>
</feature>
<dbReference type="GO" id="GO:0000155">
    <property type="term" value="F:phosphorelay sensor kinase activity"/>
    <property type="evidence" value="ECO:0007669"/>
    <property type="project" value="InterPro"/>
</dbReference>
<evidence type="ECO:0000256" key="1">
    <source>
        <dbReference type="ARBA" id="ARBA00004651"/>
    </source>
</evidence>
<dbReference type="SUPFAM" id="SSF55874">
    <property type="entry name" value="ATPase domain of HSP90 chaperone/DNA topoisomerase II/histidine kinase"/>
    <property type="match status" value="1"/>
</dbReference>
<dbReference type="Gene3D" id="3.30.565.10">
    <property type="entry name" value="Histidine kinase-like ATPase, C-terminal domain"/>
    <property type="match status" value="1"/>
</dbReference>
<feature type="transmembrane region" description="Helical" evidence="9">
    <location>
        <begin position="65"/>
        <end position="87"/>
    </location>
</feature>
<keyword evidence="3" id="KW-0808">Transferase</keyword>
<dbReference type="GO" id="GO:0005886">
    <property type="term" value="C:plasma membrane"/>
    <property type="evidence" value="ECO:0007669"/>
    <property type="project" value="UniProtKB-SubCell"/>
</dbReference>
<keyword evidence="6 9" id="KW-1133">Transmembrane helix</keyword>
<dbReference type="InterPro" id="IPR036890">
    <property type="entry name" value="HATPase_C_sf"/>
</dbReference>
<evidence type="ECO:0000256" key="7">
    <source>
        <dbReference type="ARBA" id="ARBA00023012"/>
    </source>
</evidence>
<feature type="transmembrane region" description="Helical" evidence="9">
    <location>
        <begin position="12"/>
        <end position="30"/>
    </location>
</feature>
<comment type="caution">
    <text evidence="11">The sequence shown here is derived from an EMBL/GenBank/DDBJ whole genome shotgun (WGS) entry which is preliminary data.</text>
</comment>
<keyword evidence="2" id="KW-1003">Cell membrane</keyword>
<keyword evidence="8 9" id="KW-0472">Membrane</keyword>
<dbReference type="InterPro" id="IPR011712">
    <property type="entry name" value="Sig_transdc_His_kin_sub3_dim/P"/>
</dbReference>
<accession>A0A917F050</accession>
<gene>
    <name evidence="11" type="ORF">GCM10011519_01130</name>
</gene>
<dbReference type="SMART" id="SM00387">
    <property type="entry name" value="HATPase_c"/>
    <property type="match status" value="1"/>
</dbReference>
<dbReference type="PANTHER" id="PTHR24421:SF37">
    <property type="entry name" value="SENSOR HISTIDINE KINASE NARS"/>
    <property type="match status" value="1"/>
</dbReference>
<evidence type="ECO:0000256" key="9">
    <source>
        <dbReference type="SAM" id="Phobius"/>
    </source>
</evidence>
<reference evidence="11" key="1">
    <citation type="journal article" date="2014" name="Int. J. Syst. Evol. Microbiol.">
        <title>Complete genome sequence of Corynebacterium casei LMG S-19264T (=DSM 44701T), isolated from a smear-ripened cheese.</title>
        <authorList>
            <consortium name="US DOE Joint Genome Institute (JGI-PGF)"/>
            <person name="Walter F."/>
            <person name="Albersmeier A."/>
            <person name="Kalinowski J."/>
            <person name="Ruckert C."/>
        </authorList>
    </citation>
    <scope>NUCLEOTIDE SEQUENCE</scope>
    <source>
        <strain evidence="11">CGMCC 1.16067</strain>
    </source>
</reference>
<evidence type="ECO:0000256" key="6">
    <source>
        <dbReference type="ARBA" id="ARBA00022989"/>
    </source>
</evidence>
<dbReference type="GO" id="GO:0046983">
    <property type="term" value="F:protein dimerization activity"/>
    <property type="evidence" value="ECO:0007669"/>
    <property type="project" value="InterPro"/>
</dbReference>
<dbReference type="InterPro" id="IPR003594">
    <property type="entry name" value="HATPase_dom"/>
</dbReference>
<proteinExistence type="predicted"/>
<protein>
    <recommendedName>
        <fullName evidence="10">Histidine kinase/HSP90-like ATPase domain-containing protein</fullName>
    </recommendedName>
</protein>
<dbReference type="AlphaFoldDB" id="A0A917F050"/>
<evidence type="ECO:0000256" key="8">
    <source>
        <dbReference type="ARBA" id="ARBA00023136"/>
    </source>
</evidence>
<dbReference type="CDD" id="cd16917">
    <property type="entry name" value="HATPase_UhpB-NarQ-NarX-like"/>
    <property type="match status" value="1"/>
</dbReference>
<dbReference type="EMBL" id="BMKQ01000001">
    <property type="protein sequence ID" value="GGF31553.1"/>
    <property type="molecule type" value="Genomic_DNA"/>
</dbReference>
<keyword evidence="4 9" id="KW-0812">Transmembrane</keyword>
<dbReference type="Pfam" id="PF07730">
    <property type="entry name" value="HisKA_3"/>
    <property type="match status" value="1"/>
</dbReference>
<dbReference type="Proteomes" id="UP000649179">
    <property type="component" value="Unassembled WGS sequence"/>
</dbReference>
<evidence type="ECO:0000313" key="12">
    <source>
        <dbReference type="Proteomes" id="UP000649179"/>
    </source>
</evidence>
<dbReference type="PANTHER" id="PTHR24421">
    <property type="entry name" value="NITRATE/NITRITE SENSOR PROTEIN NARX-RELATED"/>
    <property type="match status" value="1"/>
</dbReference>
<dbReference type="InterPro" id="IPR050482">
    <property type="entry name" value="Sensor_HK_TwoCompSys"/>
</dbReference>
<evidence type="ECO:0000256" key="5">
    <source>
        <dbReference type="ARBA" id="ARBA00022777"/>
    </source>
</evidence>
<name>A0A917F050_9ACTN</name>
<organism evidence="11 12">
    <name type="scientific">Marmoricola endophyticus</name>
    <dbReference type="NCBI Taxonomy" id="2040280"/>
    <lineage>
        <taxon>Bacteria</taxon>
        <taxon>Bacillati</taxon>
        <taxon>Actinomycetota</taxon>
        <taxon>Actinomycetes</taxon>
        <taxon>Propionibacteriales</taxon>
        <taxon>Nocardioidaceae</taxon>
        <taxon>Marmoricola</taxon>
    </lineage>
</organism>
<feature type="transmembrane region" description="Helical" evidence="9">
    <location>
        <begin position="139"/>
        <end position="160"/>
    </location>
</feature>
<evidence type="ECO:0000256" key="2">
    <source>
        <dbReference type="ARBA" id="ARBA00022475"/>
    </source>
</evidence>
<keyword evidence="5" id="KW-0418">Kinase</keyword>
<keyword evidence="12" id="KW-1185">Reference proteome</keyword>
<comment type="subcellular location">
    <subcellularLocation>
        <location evidence="1">Cell membrane</location>
        <topology evidence="1">Multi-pass membrane protein</topology>
    </subcellularLocation>
</comment>
<sequence>MNEVRARIGTAVRFLVLAVLLMLSVVLGRSDDVRPLVEILVVAAVVSTLSLTTRIRQDLLAVVEGVAASLAVVLASPDCVLALPYLLVPVLVAGMRATWVVPAVTLVAEAATIALVWWRTDTFSGSTTLDSAGRNLMPFALVALAALPVGLIGIAIGRVVRRRTEDDQTNYRNAISLISQLDALSSRLSRGLDPVHLAEEIMTDADVSLPVQQAVVYARGAKGRVYPLRYSEFSAPSAFGDVEELVEQVWSTERLHSRDLVTAIPVRSPERTVAVLVVQLTHEAESSALERLQASVRDRALQLQAALLFDNVRATATSEERNRLAREVHDGVAQDIASLGYVIDSIAAQTRSTTQHDRLVALRTEVTRVVAELRASVYDLRNEMRAGEGLGQGVSAYARQIGSRSDLTVHVRLDEGATRLRPELEAELLRIAQEAMNNARKHSEGRNLWVSCTVRPPRVEIEVVDDGAGMQPPREDSQGLRIMRERAERVGAVLDVGARDSGPGTRLSVRLPSA</sequence>